<dbReference type="RefSeq" id="WP_110472929.1">
    <property type="nucleotide sequence ID" value="NZ_QJSP01000030.1"/>
</dbReference>
<gene>
    <name evidence="9" type="ORF">DFR67_1303</name>
</gene>
<evidence type="ECO:0000313" key="10">
    <source>
        <dbReference type="Proteomes" id="UP000247591"/>
    </source>
</evidence>
<dbReference type="InterPro" id="IPR013766">
    <property type="entry name" value="Thioredoxin_domain"/>
</dbReference>
<feature type="region of interest" description="Disordered" evidence="6">
    <location>
        <begin position="43"/>
        <end position="64"/>
    </location>
</feature>
<evidence type="ECO:0000256" key="4">
    <source>
        <dbReference type="ARBA" id="ARBA00023157"/>
    </source>
</evidence>
<keyword evidence="4" id="KW-1015">Disulfide bond</keyword>
<dbReference type="Pfam" id="PF00578">
    <property type="entry name" value="AhpC-TSA"/>
    <property type="match status" value="1"/>
</dbReference>
<dbReference type="GO" id="GO:0017004">
    <property type="term" value="P:cytochrome complex assembly"/>
    <property type="evidence" value="ECO:0007669"/>
    <property type="project" value="UniProtKB-KW"/>
</dbReference>
<reference evidence="9 10" key="1">
    <citation type="submission" date="2018-06" db="EMBL/GenBank/DDBJ databases">
        <title>Genomic Encyclopedia of Type Strains, Phase IV (KMG-IV): sequencing the most valuable type-strain genomes for metagenomic binning, comparative biology and taxonomic classification.</title>
        <authorList>
            <person name="Goeker M."/>
        </authorList>
    </citation>
    <scope>NUCLEOTIDE SEQUENCE [LARGE SCALE GENOMIC DNA]</scope>
    <source>
        <strain evidence="9 10">DSM 45521</strain>
    </source>
</reference>
<keyword evidence="7" id="KW-0472">Membrane</keyword>
<organism evidence="9 10">
    <name type="scientific">Williamsia limnetica</name>
    <dbReference type="NCBI Taxonomy" id="882452"/>
    <lineage>
        <taxon>Bacteria</taxon>
        <taxon>Bacillati</taxon>
        <taxon>Actinomycetota</taxon>
        <taxon>Actinomycetes</taxon>
        <taxon>Mycobacteriales</taxon>
        <taxon>Nocardiaceae</taxon>
        <taxon>Williamsia</taxon>
    </lineage>
</organism>
<name>A0A318RD62_WILLI</name>
<protein>
    <submittedName>
        <fullName evidence="9">Thiol-disulfide isomerase/thioredoxin</fullName>
    </submittedName>
</protein>
<evidence type="ECO:0000313" key="9">
    <source>
        <dbReference type="EMBL" id="PYE11795.1"/>
    </source>
</evidence>
<dbReference type="InterPro" id="IPR000866">
    <property type="entry name" value="AhpC/TSA"/>
</dbReference>
<dbReference type="PROSITE" id="PS51352">
    <property type="entry name" value="THIOREDOXIN_2"/>
    <property type="match status" value="1"/>
</dbReference>
<keyword evidence="2" id="KW-0201">Cytochrome c-type biogenesis</keyword>
<comment type="caution">
    <text evidence="9">The sequence shown here is derived from an EMBL/GenBank/DDBJ whole genome shotgun (WGS) entry which is preliminary data.</text>
</comment>
<evidence type="ECO:0000256" key="3">
    <source>
        <dbReference type="ARBA" id="ARBA00022968"/>
    </source>
</evidence>
<dbReference type="InterPro" id="IPR017937">
    <property type="entry name" value="Thioredoxin_CS"/>
</dbReference>
<evidence type="ECO:0000256" key="5">
    <source>
        <dbReference type="ARBA" id="ARBA00023284"/>
    </source>
</evidence>
<keyword evidence="5" id="KW-0676">Redox-active center</keyword>
<dbReference type="Proteomes" id="UP000247591">
    <property type="component" value="Unassembled WGS sequence"/>
</dbReference>
<dbReference type="Gene3D" id="3.40.30.10">
    <property type="entry name" value="Glutaredoxin"/>
    <property type="match status" value="1"/>
</dbReference>
<evidence type="ECO:0000256" key="2">
    <source>
        <dbReference type="ARBA" id="ARBA00022748"/>
    </source>
</evidence>
<dbReference type="EMBL" id="QJSP01000030">
    <property type="protein sequence ID" value="PYE11795.1"/>
    <property type="molecule type" value="Genomic_DNA"/>
</dbReference>
<dbReference type="PANTHER" id="PTHR42852:SF6">
    <property type="entry name" value="THIOL:DISULFIDE INTERCHANGE PROTEIN DSBE"/>
    <property type="match status" value="1"/>
</dbReference>
<dbReference type="InterPro" id="IPR036249">
    <property type="entry name" value="Thioredoxin-like_sf"/>
</dbReference>
<dbReference type="SUPFAM" id="SSF52833">
    <property type="entry name" value="Thioredoxin-like"/>
    <property type="match status" value="1"/>
</dbReference>
<keyword evidence="3" id="KW-0735">Signal-anchor</keyword>
<evidence type="ECO:0000259" key="8">
    <source>
        <dbReference type="PROSITE" id="PS51352"/>
    </source>
</evidence>
<dbReference type="GO" id="GO:0016853">
    <property type="term" value="F:isomerase activity"/>
    <property type="evidence" value="ECO:0007669"/>
    <property type="project" value="UniProtKB-KW"/>
</dbReference>
<evidence type="ECO:0000256" key="1">
    <source>
        <dbReference type="ARBA" id="ARBA00004196"/>
    </source>
</evidence>
<evidence type="ECO:0000256" key="7">
    <source>
        <dbReference type="SAM" id="Phobius"/>
    </source>
</evidence>
<feature type="compositionally biased region" description="Low complexity" evidence="6">
    <location>
        <begin position="43"/>
        <end position="59"/>
    </location>
</feature>
<keyword evidence="10" id="KW-1185">Reference proteome</keyword>
<comment type="subcellular location">
    <subcellularLocation>
        <location evidence="1">Cell envelope</location>
    </subcellularLocation>
</comment>
<keyword evidence="7" id="KW-0812">Transmembrane</keyword>
<proteinExistence type="predicted"/>
<dbReference type="GO" id="GO:0016491">
    <property type="term" value="F:oxidoreductase activity"/>
    <property type="evidence" value="ECO:0007669"/>
    <property type="project" value="InterPro"/>
</dbReference>
<feature type="transmembrane region" description="Helical" evidence="7">
    <location>
        <begin position="15"/>
        <end position="33"/>
    </location>
</feature>
<feature type="domain" description="Thioredoxin" evidence="8">
    <location>
        <begin position="48"/>
        <end position="230"/>
    </location>
</feature>
<dbReference type="OrthoDB" id="9796554at2"/>
<dbReference type="PROSITE" id="PS00194">
    <property type="entry name" value="THIOREDOXIN_1"/>
    <property type="match status" value="1"/>
</dbReference>
<keyword evidence="9" id="KW-0413">Isomerase</keyword>
<dbReference type="GO" id="GO:0016209">
    <property type="term" value="F:antioxidant activity"/>
    <property type="evidence" value="ECO:0007669"/>
    <property type="project" value="InterPro"/>
</dbReference>
<dbReference type="CDD" id="cd02966">
    <property type="entry name" value="TlpA_like_family"/>
    <property type="match status" value="1"/>
</dbReference>
<keyword evidence="7" id="KW-1133">Transmembrane helix</keyword>
<evidence type="ECO:0000256" key="6">
    <source>
        <dbReference type="SAM" id="MobiDB-lite"/>
    </source>
</evidence>
<dbReference type="GO" id="GO:0030313">
    <property type="term" value="C:cell envelope"/>
    <property type="evidence" value="ECO:0007669"/>
    <property type="project" value="UniProtKB-SubCell"/>
</dbReference>
<dbReference type="InterPro" id="IPR050553">
    <property type="entry name" value="Thioredoxin_ResA/DsbE_sf"/>
</dbReference>
<dbReference type="AlphaFoldDB" id="A0A318RD62"/>
<sequence length="233" mass="24324">MTKPARRLSGLSVSARWTIGVFVVIVALVVAIWPRGSAEFDPGTSTAPLPGAAAPAEAGDNVSPQELTRARQAAALEPCPVPDLADPADSPMAGVSLSCLADGQLIEVANATEDLPLVLNVWAYWCGPCRTELPIIAEFAATSRGQVQVLTVHGQDGAQNLTRALTMLADIGVTLPTVVDTDAQLARVLGIPRVYPCTVLIRADGTVAAVMPQIFDTRDELAAAVEEHLDVAA</sequence>
<dbReference type="PANTHER" id="PTHR42852">
    <property type="entry name" value="THIOL:DISULFIDE INTERCHANGE PROTEIN DSBE"/>
    <property type="match status" value="1"/>
</dbReference>
<accession>A0A318RD62</accession>